<dbReference type="PANTHER" id="PTHR22803">
    <property type="entry name" value="MANNOSE, PHOSPHOLIPASE, LECTIN RECEPTOR RELATED"/>
    <property type="match status" value="1"/>
</dbReference>
<evidence type="ECO:0000313" key="5">
    <source>
        <dbReference type="Proteomes" id="UP001164746"/>
    </source>
</evidence>
<keyword evidence="2" id="KW-0732">Signal</keyword>
<dbReference type="PROSITE" id="PS50041">
    <property type="entry name" value="C_TYPE_LECTIN_2"/>
    <property type="match status" value="1"/>
</dbReference>
<feature type="compositionally biased region" description="Polar residues" evidence="1">
    <location>
        <begin position="106"/>
        <end position="127"/>
    </location>
</feature>
<evidence type="ECO:0000259" key="3">
    <source>
        <dbReference type="PROSITE" id="PS50041"/>
    </source>
</evidence>
<dbReference type="InterPro" id="IPR050111">
    <property type="entry name" value="C-type_lectin/snaclec_domain"/>
</dbReference>
<dbReference type="InterPro" id="IPR001304">
    <property type="entry name" value="C-type_lectin-like"/>
</dbReference>
<dbReference type="Pfam" id="PF00059">
    <property type="entry name" value="Lectin_C"/>
    <property type="match status" value="1"/>
</dbReference>
<accession>A0ABY7G710</accession>
<feature type="region of interest" description="Disordered" evidence="1">
    <location>
        <begin position="106"/>
        <end position="135"/>
    </location>
</feature>
<feature type="chain" id="PRO_5046722648" evidence="2">
    <location>
        <begin position="20"/>
        <end position="424"/>
    </location>
</feature>
<dbReference type="EMBL" id="CP111027">
    <property type="protein sequence ID" value="WAR30200.1"/>
    <property type="molecule type" value="Genomic_DNA"/>
</dbReference>
<evidence type="ECO:0000256" key="2">
    <source>
        <dbReference type="SAM" id="SignalP"/>
    </source>
</evidence>
<reference evidence="4" key="1">
    <citation type="submission" date="2022-11" db="EMBL/GenBank/DDBJ databases">
        <title>Centuries of genome instability and evolution in soft-shell clam transmissible cancer (bioRxiv).</title>
        <authorList>
            <person name="Hart S.F.M."/>
            <person name="Yonemitsu M.A."/>
            <person name="Giersch R.M."/>
            <person name="Beal B.F."/>
            <person name="Arriagada G."/>
            <person name="Davis B.W."/>
            <person name="Ostrander E.A."/>
            <person name="Goff S.P."/>
            <person name="Metzger M.J."/>
        </authorList>
    </citation>
    <scope>NUCLEOTIDE SEQUENCE</scope>
    <source>
        <strain evidence="4">MELC-2E11</strain>
        <tissue evidence="4">Siphon/mantle</tissue>
    </source>
</reference>
<dbReference type="InterPro" id="IPR016186">
    <property type="entry name" value="C-type_lectin-like/link_sf"/>
</dbReference>
<gene>
    <name evidence="4" type="ORF">MAR_003768</name>
</gene>
<organism evidence="4 5">
    <name type="scientific">Mya arenaria</name>
    <name type="common">Soft-shell clam</name>
    <dbReference type="NCBI Taxonomy" id="6604"/>
    <lineage>
        <taxon>Eukaryota</taxon>
        <taxon>Metazoa</taxon>
        <taxon>Spiralia</taxon>
        <taxon>Lophotrochozoa</taxon>
        <taxon>Mollusca</taxon>
        <taxon>Bivalvia</taxon>
        <taxon>Autobranchia</taxon>
        <taxon>Heteroconchia</taxon>
        <taxon>Euheterodonta</taxon>
        <taxon>Imparidentia</taxon>
        <taxon>Neoheterodontei</taxon>
        <taxon>Myida</taxon>
        <taxon>Myoidea</taxon>
        <taxon>Myidae</taxon>
        <taxon>Mya</taxon>
    </lineage>
</organism>
<proteinExistence type="predicted"/>
<feature type="domain" description="C-type lectin" evidence="3">
    <location>
        <begin position="306"/>
        <end position="407"/>
    </location>
</feature>
<dbReference type="CDD" id="cd00037">
    <property type="entry name" value="CLECT"/>
    <property type="match status" value="1"/>
</dbReference>
<dbReference type="SMART" id="SM00034">
    <property type="entry name" value="CLECT"/>
    <property type="match status" value="1"/>
</dbReference>
<keyword evidence="5" id="KW-1185">Reference proteome</keyword>
<protein>
    <submittedName>
        <fullName evidence="4">PGCA-like protein</fullName>
    </submittedName>
</protein>
<sequence length="424" mass="47053">MYTLLTVVYCVALWTLVTGDYDCICNYNVEEPINSSPADGQPIGYMYEFDCKPLISIGKPPGWGLVAFEHKTGYLALDANIEVQMCPGSPPDGDVIYRDTTKPTTKIAITSPPTTKTKAVTTSQSISLKPEPSKTMQTGVWENMTPSVTNQSAAVTIQTEHPVNQSSIPTHSTPQTPITTSFSLISKPPAYRDNITVPEYNSTQVLSTLGEVTTQNLYYSSVNTSFAEATTAVSATKREITTPNLLNTSVSESLTDTSRFTITSTKPPDIITSPIISTTTDRIDLCPYKFLSEVHENIHNKVFGQYMRYCYELRLKTGTWLDASKDCSERRGMLVVITDPHVQSLVHGLVNDLQPPADIWLGLSDRDEEGQPTSYTNWTLVDPVYNDIKDCAIMSHDSGSWMQAECSFYMLHTERLPWVCQYGI</sequence>
<dbReference type="SUPFAM" id="SSF56436">
    <property type="entry name" value="C-type lectin-like"/>
    <property type="match status" value="1"/>
</dbReference>
<name>A0ABY7G710_MYAAR</name>
<evidence type="ECO:0000256" key="1">
    <source>
        <dbReference type="SAM" id="MobiDB-lite"/>
    </source>
</evidence>
<dbReference type="InterPro" id="IPR016187">
    <property type="entry name" value="CTDL_fold"/>
</dbReference>
<feature type="signal peptide" evidence="2">
    <location>
        <begin position="1"/>
        <end position="19"/>
    </location>
</feature>
<evidence type="ECO:0000313" key="4">
    <source>
        <dbReference type="EMBL" id="WAR30200.1"/>
    </source>
</evidence>
<dbReference type="Gene3D" id="3.10.100.10">
    <property type="entry name" value="Mannose-Binding Protein A, subunit A"/>
    <property type="match status" value="1"/>
</dbReference>
<dbReference type="Proteomes" id="UP001164746">
    <property type="component" value="Chromosome 16"/>
</dbReference>